<feature type="compositionally biased region" description="Low complexity" evidence="1">
    <location>
        <begin position="6"/>
        <end position="15"/>
    </location>
</feature>
<dbReference type="NCBIfam" id="NF012229">
    <property type="entry name" value="bla_class_B_core"/>
    <property type="match status" value="1"/>
</dbReference>
<protein>
    <submittedName>
        <fullName evidence="3">Subclass B3 metallo-beta-lactamase</fullName>
    </submittedName>
</protein>
<evidence type="ECO:0000313" key="4">
    <source>
        <dbReference type="Proteomes" id="UP000759103"/>
    </source>
</evidence>
<proteinExistence type="predicted"/>
<dbReference type="EMBL" id="JAHXZN010000001">
    <property type="protein sequence ID" value="MBW6529611.1"/>
    <property type="molecule type" value="Genomic_DNA"/>
</dbReference>
<evidence type="ECO:0000259" key="2">
    <source>
        <dbReference type="SMART" id="SM00849"/>
    </source>
</evidence>
<dbReference type="SUPFAM" id="SSF56281">
    <property type="entry name" value="Metallo-hydrolase/oxidoreductase"/>
    <property type="match status" value="1"/>
</dbReference>
<dbReference type="Pfam" id="PF00753">
    <property type="entry name" value="Lactamase_B"/>
    <property type="match status" value="1"/>
</dbReference>
<dbReference type="Proteomes" id="UP000759103">
    <property type="component" value="Unassembled WGS sequence"/>
</dbReference>
<dbReference type="InterPro" id="IPR001279">
    <property type="entry name" value="Metallo-B-lactamas"/>
</dbReference>
<evidence type="ECO:0000256" key="1">
    <source>
        <dbReference type="SAM" id="MobiDB-lite"/>
    </source>
</evidence>
<gene>
    <name evidence="3" type="primary">bla</name>
    <name evidence="3" type="ORF">KZ820_02585</name>
</gene>
<feature type="domain" description="Metallo-beta-lactamase" evidence="2">
    <location>
        <begin position="42"/>
        <end position="230"/>
    </location>
</feature>
<accession>A0ABS7BJ20</accession>
<dbReference type="InterPro" id="IPR050855">
    <property type="entry name" value="NDM-1-like"/>
</dbReference>
<dbReference type="PANTHER" id="PTHR42951:SF17">
    <property type="entry name" value="METALLO-BETA-LACTAMASE DOMAIN-CONTAINING PROTEIN"/>
    <property type="match status" value="1"/>
</dbReference>
<keyword evidence="4" id="KW-1185">Reference proteome</keyword>
<dbReference type="SMART" id="SM00849">
    <property type="entry name" value="Lactamase_B"/>
    <property type="match status" value="1"/>
</dbReference>
<comment type="caution">
    <text evidence="3">The sequence shown here is derived from an EMBL/GenBank/DDBJ whole genome shotgun (WGS) entry which is preliminary data.</text>
</comment>
<dbReference type="InterPro" id="IPR036866">
    <property type="entry name" value="RibonucZ/Hydroxyglut_hydro"/>
</dbReference>
<dbReference type="PANTHER" id="PTHR42951">
    <property type="entry name" value="METALLO-BETA-LACTAMASE DOMAIN-CONTAINING"/>
    <property type="match status" value="1"/>
</dbReference>
<dbReference type="Gene3D" id="3.60.15.10">
    <property type="entry name" value="Ribonuclease Z/Hydroxyacylglutathione hydrolase-like"/>
    <property type="match status" value="1"/>
</dbReference>
<dbReference type="NCBIfam" id="NF033105">
    <property type="entry name" value="bla_subclass_B3"/>
    <property type="match status" value="1"/>
</dbReference>
<organism evidence="3 4">
    <name type="scientific">Sphingomonas citri</name>
    <dbReference type="NCBI Taxonomy" id="2862499"/>
    <lineage>
        <taxon>Bacteria</taxon>
        <taxon>Pseudomonadati</taxon>
        <taxon>Pseudomonadota</taxon>
        <taxon>Alphaproteobacteria</taxon>
        <taxon>Sphingomonadales</taxon>
        <taxon>Sphingomonadaceae</taxon>
        <taxon>Sphingomonas</taxon>
    </lineage>
</organism>
<reference evidence="3 4" key="1">
    <citation type="submission" date="2021-07" db="EMBL/GenBank/DDBJ databases">
        <title>Sphingomonas sp.</title>
        <authorList>
            <person name="Feng G."/>
            <person name="Li J."/>
            <person name="Pan M."/>
        </authorList>
    </citation>
    <scope>NUCLEOTIDE SEQUENCE [LARGE SCALE GENOMIC DNA]</scope>
    <source>
        <strain evidence="3 4">RRHST34</strain>
    </source>
</reference>
<feature type="region of interest" description="Disordered" evidence="1">
    <location>
        <begin position="6"/>
        <end position="25"/>
    </location>
</feature>
<name>A0ABS7BJ20_9SPHN</name>
<evidence type="ECO:0000313" key="3">
    <source>
        <dbReference type="EMBL" id="MBW6529611.1"/>
    </source>
</evidence>
<sequence length="271" mass="29115">MAAALALPAAPANAASSDPPEWTQPRPPLHLLGPITYVGTRGLGAYLIRTSAGAILVDATMAENVPAIERNIRSLGLKLSDVKLILVSHAHFDHVGGLERMRHDTGARVLAGSGDVAALRSGTPPGETSYGVHRFPAVTRVSPVADGEQVRLGDVTLRAVATPGHTPGCTSWTMRVVDHGRAREVVFAGSMTVAGNRLIGNRRYPAIVRDYRATFDRIERLHADVVLPMHPEAADVFARARVGTLVAPRLLGDMARAARVDFERTLREEKR</sequence>